<reference evidence="7" key="1">
    <citation type="journal article" date="2014" name="Genome Announc.">
        <title>Draft Genome Sequence of Lactobacillus oryzae Strain SG293T.</title>
        <authorList>
            <person name="Tanizawa Y."/>
            <person name="Fujisawa T."/>
            <person name="Mochizuki T."/>
            <person name="Kaminuma E."/>
            <person name="Nakamura Y."/>
            <person name="Tohno M."/>
        </authorList>
    </citation>
    <scope>NUCLEOTIDE SEQUENCE [LARGE SCALE GENOMIC DNA]</scope>
    <source>
        <strain evidence="7">SG293</strain>
    </source>
</reference>
<keyword evidence="3" id="KW-0808">Transferase</keyword>
<keyword evidence="4 7" id="KW-0418">Kinase</keyword>
<protein>
    <submittedName>
        <fullName evidence="7">Guanylate kinase</fullName>
    </submittedName>
</protein>
<dbReference type="InterPro" id="IPR027417">
    <property type="entry name" value="P-loop_NTPase"/>
</dbReference>
<dbReference type="Gene3D" id="3.40.50.300">
    <property type="entry name" value="P-loop containing nucleotide triphosphate hydrolases"/>
    <property type="match status" value="1"/>
</dbReference>
<evidence type="ECO:0000256" key="4">
    <source>
        <dbReference type="ARBA" id="ARBA00022777"/>
    </source>
</evidence>
<dbReference type="Proteomes" id="UP000028700">
    <property type="component" value="Unassembled WGS sequence"/>
</dbReference>
<feature type="domain" description="Guanylate kinase-like" evidence="6">
    <location>
        <begin position="3"/>
        <end position="184"/>
    </location>
</feature>
<proteinExistence type="inferred from homology"/>
<evidence type="ECO:0000256" key="2">
    <source>
        <dbReference type="ARBA" id="ARBA00005790"/>
    </source>
</evidence>
<dbReference type="SUPFAM" id="SSF52540">
    <property type="entry name" value="P-loop containing nucleoside triphosphate hydrolases"/>
    <property type="match status" value="1"/>
</dbReference>
<dbReference type="SMART" id="SM00072">
    <property type="entry name" value="GuKc"/>
    <property type="match status" value="1"/>
</dbReference>
<dbReference type="Pfam" id="PF00625">
    <property type="entry name" value="Guanylate_kin"/>
    <property type="match status" value="1"/>
</dbReference>
<dbReference type="InterPro" id="IPR008144">
    <property type="entry name" value="Guanylate_kin-like_dom"/>
</dbReference>
<comment type="function">
    <text evidence="1">Essential for recycling GMP and indirectly, cGMP.</text>
</comment>
<comment type="catalytic activity">
    <reaction evidence="5">
        <text>GMP + ATP = GDP + ADP</text>
        <dbReference type="Rhea" id="RHEA:20780"/>
        <dbReference type="ChEBI" id="CHEBI:30616"/>
        <dbReference type="ChEBI" id="CHEBI:58115"/>
        <dbReference type="ChEBI" id="CHEBI:58189"/>
        <dbReference type="ChEBI" id="CHEBI:456216"/>
        <dbReference type="EC" id="2.7.4.8"/>
    </reaction>
</comment>
<dbReference type="GO" id="GO:0004385">
    <property type="term" value="F:GMP kinase activity"/>
    <property type="evidence" value="ECO:0007669"/>
    <property type="project" value="UniProtKB-EC"/>
</dbReference>
<dbReference type="OrthoDB" id="1033810at2"/>
<sequence>MHNRIIVITGATGTGKTTVSEYLREAYQVPRVITHTTRVPRVGEVDGVDYYFETDDTFAKRHFLESVIYDGHQYGSSYEALERGWANSPFLSIVLDTQGAITYAEKLGDQAVIIFLTVSQGQTLQQRITERGDDPNAIDHRLESDEYRRDLELPAELQGKAKVVLNDHLAEAKKALDGIMASLQVNAE</sequence>
<evidence type="ECO:0000259" key="6">
    <source>
        <dbReference type="PROSITE" id="PS50052"/>
    </source>
</evidence>
<dbReference type="RefSeq" id="WP_034527216.1">
    <property type="nucleotide sequence ID" value="NZ_BBAZ01000007.1"/>
</dbReference>
<evidence type="ECO:0000256" key="5">
    <source>
        <dbReference type="ARBA" id="ARBA00048594"/>
    </source>
</evidence>
<dbReference type="EMBL" id="BBJM01000010">
    <property type="protein sequence ID" value="GAK47664.1"/>
    <property type="molecule type" value="Genomic_DNA"/>
</dbReference>
<keyword evidence="8" id="KW-1185">Reference proteome</keyword>
<comment type="caution">
    <text evidence="7">The sequence shown here is derived from an EMBL/GenBank/DDBJ whole genome shotgun (WGS) entry which is preliminary data.</text>
</comment>
<organism evidence="7 8">
    <name type="scientific">Secundilactobacillus oryzae JCM 18671</name>
    <dbReference type="NCBI Taxonomy" id="1291743"/>
    <lineage>
        <taxon>Bacteria</taxon>
        <taxon>Bacillati</taxon>
        <taxon>Bacillota</taxon>
        <taxon>Bacilli</taxon>
        <taxon>Lactobacillales</taxon>
        <taxon>Lactobacillaceae</taxon>
        <taxon>Secundilactobacillus</taxon>
    </lineage>
</organism>
<evidence type="ECO:0000313" key="7">
    <source>
        <dbReference type="EMBL" id="GAK47664.1"/>
    </source>
</evidence>
<dbReference type="PROSITE" id="PS50052">
    <property type="entry name" value="GUANYLATE_KINASE_2"/>
    <property type="match status" value="1"/>
</dbReference>
<dbReference type="AlphaFoldDB" id="A0A081BHZ6"/>
<dbReference type="PANTHER" id="PTHR23117:SF13">
    <property type="entry name" value="GUANYLATE KINASE"/>
    <property type="match status" value="1"/>
</dbReference>
<comment type="similarity">
    <text evidence="2">Belongs to the guanylate kinase family.</text>
</comment>
<evidence type="ECO:0000256" key="3">
    <source>
        <dbReference type="ARBA" id="ARBA00022679"/>
    </source>
</evidence>
<dbReference type="PANTHER" id="PTHR23117">
    <property type="entry name" value="GUANYLATE KINASE-RELATED"/>
    <property type="match status" value="1"/>
</dbReference>
<evidence type="ECO:0000256" key="1">
    <source>
        <dbReference type="ARBA" id="ARBA00003531"/>
    </source>
</evidence>
<dbReference type="GO" id="GO:0005829">
    <property type="term" value="C:cytosol"/>
    <property type="evidence" value="ECO:0007669"/>
    <property type="project" value="TreeGrafter"/>
</dbReference>
<dbReference type="InterPro" id="IPR008145">
    <property type="entry name" value="GK/Ca_channel_bsu"/>
</dbReference>
<name>A0A081BHZ6_9LACO</name>
<accession>A0A081BHZ6</accession>
<evidence type="ECO:0000313" key="8">
    <source>
        <dbReference type="Proteomes" id="UP000028700"/>
    </source>
</evidence>
<dbReference type="STRING" id="1291743.LOSG293_100290"/>
<dbReference type="eggNOG" id="COG0194">
    <property type="taxonomic scope" value="Bacteria"/>
</dbReference>
<gene>
    <name evidence="7" type="ORF">LOSG293_100290</name>
</gene>